<dbReference type="AlphaFoldDB" id="A0A5A7QG27"/>
<feature type="region of interest" description="Disordered" evidence="1">
    <location>
        <begin position="33"/>
        <end position="52"/>
    </location>
</feature>
<reference evidence="3" key="1">
    <citation type="journal article" date="2019" name="Curr. Biol.">
        <title>Genome Sequence of Striga asiatica Provides Insight into the Evolution of Plant Parasitism.</title>
        <authorList>
            <person name="Yoshida S."/>
            <person name="Kim S."/>
            <person name="Wafula E.K."/>
            <person name="Tanskanen J."/>
            <person name="Kim Y.M."/>
            <person name="Honaas L."/>
            <person name="Yang Z."/>
            <person name="Spallek T."/>
            <person name="Conn C.E."/>
            <person name="Ichihashi Y."/>
            <person name="Cheong K."/>
            <person name="Cui S."/>
            <person name="Der J.P."/>
            <person name="Gundlach H."/>
            <person name="Jiao Y."/>
            <person name="Hori C."/>
            <person name="Ishida J.K."/>
            <person name="Kasahara H."/>
            <person name="Kiba T."/>
            <person name="Kim M.S."/>
            <person name="Koo N."/>
            <person name="Laohavisit A."/>
            <person name="Lee Y.H."/>
            <person name="Lumba S."/>
            <person name="McCourt P."/>
            <person name="Mortimer J.C."/>
            <person name="Mutuku J.M."/>
            <person name="Nomura T."/>
            <person name="Sasaki-Sekimoto Y."/>
            <person name="Seto Y."/>
            <person name="Wang Y."/>
            <person name="Wakatake T."/>
            <person name="Sakakibara H."/>
            <person name="Demura T."/>
            <person name="Yamaguchi S."/>
            <person name="Yoneyama K."/>
            <person name="Manabe R.I."/>
            <person name="Nelson D.C."/>
            <person name="Schulman A.H."/>
            <person name="Timko M.P."/>
            <person name="dePamphilis C.W."/>
            <person name="Choi D."/>
            <person name="Shirasu K."/>
        </authorList>
    </citation>
    <scope>NUCLEOTIDE SEQUENCE [LARGE SCALE GENOMIC DNA]</scope>
    <source>
        <strain evidence="3">cv. UVA1</strain>
    </source>
</reference>
<evidence type="ECO:0000313" key="2">
    <source>
        <dbReference type="EMBL" id="GER43908.1"/>
    </source>
</evidence>
<evidence type="ECO:0000313" key="3">
    <source>
        <dbReference type="Proteomes" id="UP000325081"/>
    </source>
</evidence>
<evidence type="ECO:0000256" key="1">
    <source>
        <dbReference type="SAM" id="MobiDB-lite"/>
    </source>
</evidence>
<comment type="caution">
    <text evidence="2">The sequence shown here is derived from an EMBL/GenBank/DDBJ whole genome shotgun (WGS) entry which is preliminary data.</text>
</comment>
<dbReference type="EMBL" id="BKCP01006771">
    <property type="protein sequence ID" value="GER43908.1"/>
    <property type="molecule type" value="Genomic_DNA"/>
</dbReference>
<organism evidence="2 3">
    <name type="scientific">Striga asiatica</name>
    <name type="common">Asiatic witchweed</name>
    <name type="synonym">Buchnera asiatica</name>
    <dbReference type="NCBI Taxonomy" id="4170"/>
    <lineage>
        <taxon>Eukaryota</taxon>
        <taxon>Viridiplantae</taxon>
        <taxon>Streptophyta</taxon>
        <taxon>Embryophyta</taxon>
        <taxon>Tracheophyta</taxon>
        <taxon>Spermatophyta</taxon>
        <taxon>Magnoliopsida</taxon>
        <taxon>eudicotyledons</taxon>
        <taxon>Gunneridae</taxon>
        <taxon>Pentapetalae</taxon>
        <taxon>asterids</taxon>
        <taxon>lamiids</taxon>
        <taxon>Lamiales</taxon>
        <taxon>Orobanchaceae</taxon>
        <taxon>Buchnereae</taxon>
        <taxon>Striga</taxon>
    </lineage>
</organism>
<dbReference type="GO" id="GO:0016740">
    <property type="term" value="F:transferase activity"/>
    <property type="evidence" value="ECO:0007669"/>
    <property type="project" value="UniProtKB-KW"/>
</dbReference>
<name>A0A5A7QG27_STRAF</name>
<accession>A0A5A7QG27</accession>
<gene>
    <name evidence="2" type="ORF">STAS_20783</name>
</gene>
<keyword evidence="3" id="KW-1185">Reference proteome</keyword>
<protein>
    <submittedName>
        <fullName evidence="2">Aspartyl/glutamyl-tRNA(Asn/Gln) amidotransferasesubunit B</fullName>
    </submittedName>
</protein>
<sequence length="164" mass="18556">MFLEIAVRPPNTDMIKEDRINMFLRPIFESARVESTSPPTRQPNKKDDEGRPLVKGLAHRRDHSDTVDACTADSSLHNKSRLVVFSHGKLVLLWFVQLHLGFLSVKTAMKVCCASKNHANETKVDWKNCFHPKLPKYCSIGSSRERSWWCTNSCGGGFRSPGIT</sequence>
<proteinExistence type="predicted"/>
<keyword evidence="2" id="KW-0808">Transferase</keyword>
<dbReference type="Proteomes" id="UP000325081">
    <property type="component" value="Unassembled WGS sequence"/>
</dbReference>